<name>A0A382NFU2_9ZZZZ</name>
<evidence type="ECO:0000313" key="8">
    <source>
        <dbReference type="EMBL" id="SVC59185.1"/>
    </source>
</evidence>
<evidence type="ECO:0000256" key="2">
    <source>
        <dbReference type="ARBA" id="ARBA00022475"/>
    </source>
</evidence>
<evidence type="ECO:0000256" key="4">
    <source>
        <dbReference type="ARBA" id="ARBA00022989"/>
    </source>
</evidence>
<comment type="subcellular location">
    <subcellularLocation>
        <location evidence="1">Cell membrane</location>
        <topology evidence="1">Multi-pass membrane protein</topology>
    </subcellularLocation>
</comment>
<dbReference type="PANTHER" id="PTHR32309:SF31">
    <property type="entry name" value="CAPSULAR EXOPOLYSACCHARIDE FAMILY"/>
    <property type="match status" value="1"/>
</dbReference>
<evidence type="ECO:0000256" key="6">
    <source>
        <dbReference type="SAM" id="Phobius"/>
    </source>
</evidence>
<keyword evidence="5 6" id="KW-0472">Membrane</keyword>
<dbReference type="AlphaFoldDB" id="A0A382NFU2"/>
<feature type="domain" description="Polysaccharide chain length determinant N-terminal" evidence="7">
    <location>
        <begin position="18"/>
        <end position="101"/>
    </location>
</feature>
<dbReference type="InterPro" id="IPR050445">
    <property type="entry name" value="Bact_polysacc_biosynth/exp"/>
</dbReference>
<evidence type="ECO:0000256" key="3">
    <source>
        <dbReference type="ARBA" id="ARBA00022692"/>
    </source>
</evidence>
<keyword evidence="3 6" id="KW-0812">Transmembrane</keyword>
<proteinExistence type="predicted"/>
<dbReference type="Pfam" id="PF02706">
    <property type="entry name" value="Wzz"/>
    <property type="match status" value="1"/>
</dbReference>
<feature type="non-terminal residue" evidence="8">
    <location>
        <position position="160"/>
    </location>
</feature>
<evidence type="ECO:0000256" key="1">
    <source>
        <dbReference type="ARBA" id="ARBA00004651"/>
    </source>
</evidence>
<feature type="transmembrane region" description="Helical" evidence="6">
    <location>
        <begin position="29"/>
        <end position="49"/>
    </location>
</feature>
<accession>A0A382NFU2</accession>
<gene>
    <name evidence="8" type="ORF">METZ01_LOCUS312039</name>
</gene>
<organism evidence="8">
    <name type="scientific">marine metagenome</name>
    <dbReference type="NCBI Taxonomy" id="408172"/>
    <lineage>
        <taxon>unclassified sequences</taxon>
        <taxon>metagenomes</taxon>
        <taxon>ecological metagenomes</taxon>
    </lineage>
</organism>
<dbReference type="EMBL" id="UINC01099706">
    <property type="protein sequence ID" value="SVC59185.1"/>
    <property type="molecule type" value="Genomic_DNA"/>
</dbReference>
<dbReference type="InterPro" id="IPR003856">
    <property type="entry name" value="LPS_length_determ_N"/>
</dbReference>
<reference evidence="8" key="1">
    <citation type="submission" date="2018-05" db="EMBL/GenBank/DDBJ databases">
        <authorList>
            <person name="Lanie J.A."/>
            <person name="Ng W.-L."/>
            <person name="Kazmierczak K.M."/>
            <person name="Andrzejewski T.M."/>
            <person name="Davidsen T.M."/>
            <person name="Wayne K.J."/>
            <person name="Tettelin H."/>
            <person name="Glass J.I."/>
            <person name="Rusch D."/>
            <person name="Podicherti R."/>
            <person name="Tsui H.-C.T."/>
            <person name="Winkler M.E."/>
        </authorList>
    </citation>
    <scope>NUCLEOTIDE SEQUENCE</scope>
</reference>
<evidence type="ECO:0000259" key="7">
    <source>
        <dbReference type="Pfam" id="PF02706"/>
    </source>
</evidence>
<evidence type="ECO:0000256" key="5">
    <source>
        <dbReference type="ARBA" id="ARBA00023136"/>
    </source>
</evidence>
<keyword evidence="2" id="KW-1003">Cell membrane</keyword>
<dbReference type="GO" id="GO:0005886">
    <property type="term" value="C:plasma membrane"/>
    <property type="evidence" value="ECO:0007669"/>
    <property type="project" value="UniProtKB-SubCell"/>
</dbReference>
<dbReference type="PANTHER" id="PTHR32309">
    <property type="entry name" value="TYROSINE-PROTEIN KINASE"/>
    <property type="match status" value="1"/>
</dbReference>
<protein>
    <recommendedName>
        <fullName evidence="7">Polysaccharide chain length determinant N-terminal domain-containing protein</fullName>
    </recommendedName>
</protein>
<keyword evidence="4 6" id="KW-1133">Transmembrane helix</keyword>
<sequence>MDVQFNQTPSELDTAPVTLKDIIRKISRARWWIFVSVIIILIGSIYVTYSTPPEYQATVSVMIEKTSKAKTIFNFSENDFTISDEIAVILSRSVAEDVVKALWESNKRNRLYIFGTKVFVPRGQRLRRPLKKLFTLGRWNEGQSKPPKYYEPYNSEIGGK</sequence>